<evidence type="ECO:0000313" key="4">
    <source>
        <dbReference type="Proteomes" id="UP000030753"/>
    </source>
</evidence>
<dbReference type="InterPro" id="IPR036259">
    <property type="entry name" value="MFS_trans_sf"/>
</dbReference>
<gene>
    <name evidence="3" type="ORF">FOYG_15902</name>
</gene>
<feature type="compositionally biased region" description="Polar residues" evidence="1">
    <location>
        <begin position="14"/>
        <end position="26"/>
    </location>
</feature>
<dbReference type="AlphaFoldDB" id="W9HL16"/>
<dbReference type="HOGENOM" id="CLU_2145945_0_0_1"/>
<keyword evidence="2" id="KW-0472">Membrane</keyword>
<reference evidence="3 4" key="1">
    <citation type="submission" date="2011-06" db="EMBL/GenBank/DDBJ databases">
        <title>The Genome Sequence of Fusarium oxysporum FOSC 3-a.</title>
        <authorList>
            <consortium name="The Broad Institute Genome Sequencing Platform"/>
            <person name="Ma L.-J."/>
            <person name="Gale L.R."/>
            <person name="Schwartz D.C."/>
            <person name="Zhou S."/>
            <person name="Corby-Kistler H."/>
            <person name="Young S.K."/>
            <person name="Zeng Q."/>
            <person name="Gargeya S."/>
            <person name="Fitzgerald M."/>
            <person name="Haas B."/>
            <person name="Abouelleil A."/>
            <person name="Alvarado L."/>
            <person name="Arachchi H.M."/>
            <person name="Berlin A."/>
            <person name="Brown A."/>
            <person name="Chapman S.B."/>
            <person name="Chen Z."/>
            <person name="Dunbar C."/>
            <person name="Freedman E."/>
            <person name="Gearin G."/>
            <person name="Gellesch M."/>
            <person name="Goldberg J."/>
            <person name="Griggs A."/>
            <person name="Gujja S."/>
            <person name="Heiman D."/>
            <person name="Howarth C."/>
            <person name="Larson L."/>
            <person name="Lui A."/>
            <person name="MacDonald P.J.P."/>
            <person name="Mehta T."/>
            <person name="Montmayeur A."/>
            <person name="Murphy C."/>
            <person name="Neiman D."/>
            <person name="Pearson M."/>
            <person name="Priest M."/>
            <person name="Roberts A."/>
            <person name="Saif S."/>
            <person name="Shea T."/>
            <person name="Shenoy N."/>
            <person name="Sisk P."/>
            <person name="Stolte C."/>
            <person name="Sykes S."/>
            <person name="Wortman J."/>
            <person name="Nusbaum C."/>
            <person name="Birren B."/>
        </authorList>
    </citation>
    <scope>NUCLEOTIDE SEQUENCE [LARGE SCALE GENOMIC DNA]</scope>
    <source>
        <strain evidence="4">FOSC 3-a</strain>
    </source>
</reference>
<dbReference type="EMBL" id="JH717849">
    <property type="protein sequence ID" value="EWY81680.1"/>
    <property type="molecule type" value="Genomic_DNA"/>
</dbReference>
<sequence>MDSASTEKAEVSRVENTSRAPSTPTGQELRDHPKTWNRSLKLMVLANLCFMAGISAGLTPLVYDFHSNYDKAGDIVAYSVLCIGLGSFIWIPTAVVIGKRPVLLASQIMFMA</sequence>
<name>W9HL16_FUSOX</name>
<evidence type="ECO:0000256" key="1">
    <source>
        <dbReference type="SAM" id="MobiDB-lite"/>
    </source>
</evidence>
<dbReference type="Proteomes" id="UP000030753">
    <property type="component" value="Unassembled WGS sequence"/>
</dbReference>
<evidence type="ECO:0000313" key="3">
    <source>
        <dbReference type="EMBL" id="EWY81680.1"/>
    </source>
</evidence>
<feature type="transmembrane region" description="Helical" evidence="2">
    <location>
        <begin position="42"/>
        <end position="63"/>
    </location>
</feature>
<feature type="compositionally biased region" description="Basic and acidic residues" evidence="1">
    <location>
        <begin position="1"/>
        <end position="13"/>
    </location>
</feature>
<keyword evidence="2" id="KW-1133">Transmembrane helix</keyword>
<accession>W9HL16</accession>
<evidence type="ECO:0008006" key="5">
    <source>
        <dbReference type="Google" id="ProtNLM"/>
    </source>
</evidence>
<organism evidence="3 4">
    <name type="scientific">Fusarium oxysporum NRRL 32931</name>
    <dbReference type="NCBI Taxonomy" id="660029"/>
    <lineage>
        <taxon>Eukaryota</taxon>
        <taxon>Fungi</taxon>
        <taxon>Dikarya</taxon>
        <taxon>Ascomycota</taxon>
        <taxon>Pezizomycotina</taxon>
        <taxon>Sordariomycetes</taxon>
        <taxon>Hypocreomycetidae</taxon>
        <taxon>Hypocreales</taxon>
        <taxon>Nectriaceae</taxon>
        <taxon>Fusarium</taxon>
        <taxon>Fusarium oxysporum species complex</taxon>
    </lineage>
</organism>
<protein>
    <recommendedName>
        <fullName evidence="5">Major facilitator superfamily (MFS) profile domain-containing protein</fullName>
    </recommendedName>
</protein>
<evidence type="ECO:0000256" key="2">
    <source>
        <dbReference type="SAM" id="Phobius"/>
    </source>
</evidence>
<feature type="transmembrane region" description="Helical" evidence="2">
    <location>
        <begin position="75"/>
        <end position="97"/>
    </location>
</feature>
<proteinExistence type="predicted"/>
<keyword evidence="2" id="KW-0812">Transmembrane</keyword>
<feature type="region of interest" description="Disordered" evidence="1">
    <location>
        <begin position="1"/>
        <end position="32"/>
    </location>
</feature>
<dbReference type="SUPFAM" id="SSF103473">
    <property type="entry name" value="MFS general substrate transporter"/>
    <property type="match status" value="1"/>
</dbReference>